<dbReference type="GO" id="GO:0044550">
    <property type="term" value="P:secondary metabolite biosynthetic process"/>
    <property type="evidence" value="ECO:0007669"/>
    <property type="project" value="TreeGrafter"/>
</dbReference>
<dbReference type="Gene3D" id="3.40.47.10">
    <property type="match status" value="1"/>
</dbReference>
<name>A0A179SP16_9BACI</name>
<evidence type="ECO:0000256" key="1">
    <source>
        <dbReference type="ARBA" id="ARBA00022679"/>
    </source>
</evidence>
<dbReference type="PANTHER" id="PTHR34069">
    <property type="entry name" value="3-OXOACYL-[ACYL-CARRIER-PROTEIN] SYNTHASE 3"/>
    <property type="match status" value="1"/>
</dbReference>
<comment type="caution">
    <text evidence="5">The sequence shown here is derived from an EMBL/GenBank/DDBJ whole genome shotgun (WGS) entry which is preliminary data.</text>
</comment>
<protein>
    <submittedName>
        <fullName evidence="5">3-oxoacyl-ACP synthase</fullName>
    </submittedName>
</protein>
<evidence type="ECO:0000313" key="6">
    <source>
        <dbReference type="Proteomes" id="UP000078534"/>
    </source>
</evidence>
<keyword evidence="2" id="KW-0012">Acyltransferase</keyword>
<dbReference type="STRING" id="152268.A6K24_08815"/>
<organism evidence="5 6">
    <name type="scientific">Metabacillus litoralis</name>
    <dbReference type="NCBI Taxonomy" id="152268"/>
    <lineage>
        <taxon>Bacteria</taxon>
        <taxon>Bacillati</taxon>
        <taxon>Bacillota</taxon>
        <taxon>Bacilli</taxon>
        <taxon>Bacillales</taxon>
        <taxon>Bacillaceae</taxon>
        <taxon>Metabacillus</taxon>
    </lineage>
</organism>
<dbReference type="OrthoDB" id="9815506at2"/>
<dbReference type="GO" id="GO:0004315">
    <property type="term" value="F:3-oxoacyl-[acyl-carrier-protein] synthase activity"/>
    <property type="evidence" value="ECO:0007669"/>
    <property type="project" value="InterPro"/>
</dbReference>
<dbReference type="SUPFAM" id="SSF53901">
    <property type="entry name" value="Thiolase-like"/>
    <property type="match status" value="1"/>
</dbReference>
<dbReference type="PANTHER" id="PTHR34069:SF2">
    <property type="entry name" value="BETA-KETOACYL-[ACYL-CARRIER-PROTEIN] SYNTHASE III"/>
    <property type="match status" value="1"/>
</dbReference>
<evidence type="ECO:0000259" key="3">
    <source>
        <dbReference type="Pfam" id="PF08541"/>
    </source>
</evidence>
<dbReference type="Pfam" id="PF08541">
    <property type="entry name" value="ACP_syn_III_C"/>
    <property type="match status" value="1"/>
</dbReference>
<dbReference type="NCBIfam" id="NF006829">
    <property type="entry name" value="PRK09352.1"/>
    <property type="match status" value="1"/>
</dbReference>
<dbReference type="InterPro" id="IPR013751">
    <property type="entry name" value="ACP_syn_III_N"/>
</dbReference>
<evidence type="ECO:0000259" key="4">
    <source>
        <dbReference type="Pfam" id="PF08545"/>
    </source>
</evidence>
<keyword evidence="6" id="KW-1185">Reference proteome</keyword>
<sequence length="329" mass="35963">MKRNIKIKGIGTYLPKRLIKAEEIDQLLSTKSGWSKRKSGVKERYFVRDETASYMGAEAAKKAVQDAGLTLTDIDCLISGSGTIEQAIPCNAALLQEQLGLQYSGIPAFDINSTCLSFVTALDMISYAIVCGRYKNVLIISSEISSIGLNWDQDESSILFGDGAVAVVLSKSTDGSGIICSHMETYSAGAHLSEIRGGGTKIHPREYNEQTKDDFLFDMDGRAIFKLSFKLLPRFIETLFSTTNLTMEDIDMVIPHQASASAMKIIRKKLGVEESRFMNIIENYGNMIAASIPMALFEAIQQGRVKRGDKVLLLGTSAGLSIGGIVLEY</sequence>
<dbReference type="InterPro" id="IPR016039">
    <property type="entry name" value="Thiolase-like"/>
</dbReference>
<evidence type="ECO:0000256" key="2">
    <source>
        <dbReference type="ARBA" id="ARBA00023315"/>
    </source>
</evidence>
<dbReference type="AlphaFoldDB" id="A0A179SP16"/>
<gene>
    <name evidence="5" type="ORF">A6K24_08815</name>
</gene>
<proteinExistence type="predicted"/>
<keyword evidence="1" id="KW-0808">Transferase</keyword>
<accession>A0A179SP16</accession>
<feature type="domain" description="Beta-ketoacyl-[acyl-carrier-protein] synthase III C-terminal" evidence="3">
    <location>
        <begin position="242"/>
        <end position="329"/>
    </location>
</feature>
<dbReference type="Proteomes" id="UP000078534">
    <property type="component" value="Unassembled WGS sequence"/>
</dbReference>
<dbReference type="Pfam" id="PF08545">
    <property type="entry name" value="ACP_syn_III"/>
    <property type="match status" value="1"/>
</dbReference>
<dbReference type="GO" id="GO:0006633">
    <property type="term" value="P:fatty acid biosynthetic process"/>
    <property type="evidence" value="ECO:0007669"/>
    <property type="project" value="InterPro"/>
</dbReference>
<dbReference type="RefSeq" id="WP_066337441.1">
    <property type="nucleotide sequence ID" value="NZ_LWSG01000042.1"/>
</dbReference>
<reference evidence="6" key="1">
    <citation type="submission" date="2016-04" db="EMBL/GenBank/DDBJ databases">
        <authorList>
            <person name="Lyu Z."/>
            <person name="Lyu W."/>
        </authorList>
    </citation>
    <scope>NUCLEOTIDE SEQUENCE [LARGE SCALE GENOMIC DNA]</scope>
    <source>
        <strain evidence="6">C44</strain>
    </source>
</reference>
<dbReference type="NCBIfam" id="NF005541">
    <property type="entry name" value="PRK07204.1"/>
    <property type="match status" value="1"/>
</dbReference>
<evidence type="ECO:0000313" key="5">
    <source>
        <dbReference type="EMBL" id="OAS83211.1"/>
    </source>
</evidence>
<dbReference type="InterPro" id="IPR013747">
    <property type="entry name" value="ACP_syn_III_C"/>
</dbReference>
<dbReference type="EMBL" id="LWSG01000042">
    <property type="protein sequence ID" value="OAS83211.1"/>
    <property type="molecule type" value="Genomic_DNA"/>
</dbReference>
<feature type="domain" description="Beta-ketoacyl-[acyl-carrier-protein] synthase III N-terminal" evidence="4">
    <location>
        <begin position="109"/>
        <end position="186"/>
    </location>
</feature>
<dbReference type="CDD" id="cd00830">
    <property type="entry name" value="KAS_III"/>
    <property type="match status" value="1"/>
</dbReference>